<proteinExistence type="predicted"/>
<keyword evidence="6" id="KW-0902">Two-component regulatory system</keyword>
<dbReference type="PANTHER" id="PTHR43711:SF31">
    <property type="entry name" value="HISTIDINE KINASE"/>
    <property type="match status" value="1"/>
</dbReference>
<dbReference type="PROSITE" id="PS50109">
    <property type="entry name" value="HIS_KIN"/>
    <property type="match status" value="1"/>
</dbReference>
<evidence type="ECO:0000256" key="4">
    <source>
        <dbReference type="ARBA" id="ARBA00022679"/>
    </source>
</evidence>
<dbReference type="InterPro" id="IPR050736">
    <property type="entry name" value="Sensor_HK_Regulatory"/>
</dbReference>
<dbReference type="CDD" id="cd00082">
    <property type="entry name" value="HisKA"/>
    <property type="match status" value="1"/>
</dbReference>
<dbReference type="Pfam" id="PF08448">
    <property type="entry name" value="PAS_4"/>
    <property type="match status" value="1"/>
</dbReference>
<name>A0A286G904_9PROT</name>
<keyword evidence="3" id="KW-0597">Phosphoprotein</keyword>
<evidence type="ECO:0000313" key="8">
    <source>
        <dbReference type="EMBL" id="SOD91975.1"/>
    </source>
</evidence>
<dbReference type="AlphaFoldDB" id="A0A286G904"/>
<sequence length="377" mass="40763">MIDTDIAAAIVDALPASGCLVDEHGIILAVSADWRRFGEENGSLDTAFGRGTNYVKLCAASADAAIRAIGRGVAQVLNGERDEFRHVYSCHAPWEVRWYRVSCRPVHADDRRLALVLHTSITSEVLKGSLLKEADREAARIGRERADLLQRLSDELRSPMNTIIGLADMLSQAVFGPLGNPRYEDYAREIGISGRRLRRLIDDVVELALMEAGELPLDESAVDVGAACEAVAAEIRTAAEEKRIDLLVWTPDTLPRLHADGERLREMLRHLVDNAIGVSPDGGRVTIEAAEDAAGCIAVTVTDLGPGLRRTDHGRLTEPFFKGGGPAVDPDHPGLGLALTKGLMDAHGGRLILRARPSRGTAVTLRFPNTRTLTGEA</sequence>
<dbReference type="InterPro" id="IPR005467">
    <property type="entry name" value="His_kinase_dom"/>
</dbReference>
<dbReference type="InterPro" id="IPR036890">
    <property type="entry name" value="HATPase_C_sf"/>
</dbReference>
<dbReference type="InterPro" id="IPR013656">
    <property type="entry name" value="PAS_4"/>
</dbReference>
<dbReference type="SUPFAM" id="SSF55874">
    <property type="entry name" value="ATPase domain of HSP90 chaperone/DNA topoisomerase II/histidine kinase"/>
    <property type="match status" value="1"/>
</dbReference>
<dbReference type="Pfam" id="PF00512">
    <property type="entry name" value="HisKA"/>
    <property type="match status" value="1"/>
</dbReference>
<dbReference type="RefSeq" id="WP_101613952.1">
    <property type="nucleotide sequence ID" value="NZ_OCNJ01000002.1"/>
</dbReference>
<dbReference type="Pfam" id="PF02518">
    <property type="entry name" value="HATPase_c"/>
    <property type="match status" value="1"/>
</dbReference>
<dbReference type="PANTHER" id="PTHR43711">
    <property type="entry name" value="TWO-COMPONENT HISTIDINE KINASE"/>
    <property type="match status" value="1"/>
</dbReference>
<comment type="catalytic activity">
    <reaction evidence="1">
        <text>ATP + protein L-histidine = ADP + protein N-phospho-L-histidine.</text>
        <dbReference type="EC" id="2.7.13.3"/>
    </reaction>
</comment>
<feature type="domain" description="Histidine kinase" evidence="7">
    <location>
        <begin position="151"/>
        <end position="371"/>
    </location>
</feature>
<evidence type="ECO:0000313" key="9">
    <source>
        <dbReference type="Proteomes" id="UP000219621"/>
    </source>
</evidence>
<evidence type="ECO:0000256" key="6">
    <source>
        <dbReference type="ARBA" id="ARBA00023012"/>
    </source>
</evidence>
<dbReference type="InterPro" id="IPR003594">
    <property type="entry name" value="HATPase_dom"/>
</dbReference>
<dbReference type="PRINTS" id="PR00344">
    <property type="entry name" value="BCTRLSENSOR"/>
</dbReference>
<dbReference type="InterPro" id="IPR036097">
    <property type="entry name" value="HisK_dim/P_sf"/>
</dbReference>
<evidence type="ECO:0000256" key="1">
    <source>
        <dbReference type="ARBA" id="ARBA00000085"/>
    </source>
</evidence>
<dbReference type="InterPro" id="IPR003661">
    <property type="entry name" value="HisK_dim/P_dom"/>
</dbReference>
<keyword evidence="5" id="KW-0418">Kinase</keyword>
<evidence type="ECO:0000256" key="3">
    <source>
        <dbReference type="ARBA" id="ARBA00022553"/>
    </source>
</evidence>
<dbReference type="SUPFAM" id="SSF47384">
    <property type="entry name" value="Homodimeric domain of signal transducing histidine kinase"/>
    <property type="match status" value="1"/>
</dbReference>
<keyword evidence="4" id="KW-0808">Transferase</keyword>
<gene>
    <name evidence="8" type="ORF">SAMN05421508_102202</name>
</gene>
<reference evidence="8 9" key="1">
    <citation type="submission" date="2017-09" db="EMBL/GenBank/DDBJ databases">
        <authorList>
            <person name="Ehlers B."/>
            <person name="Leendertz F.H."/>
        </authorList>
    </citation>
    <scope>NUCLEOTIDE SEQUENCE [LARGE SCALE GENOMIC DNA]</scope>
    <source>
        <strain evidence="8 9">USBA 140</strain>
    </source>
</reference>
<evidence type="ECO:0000259" key="7">
    <source>
        <dbReference type="PROSITE" id="PS50109"/>
    </source>
</evidence>
<dbReference type="GO" id="GO:0000155">
    <property type="term" value="F:phosphorelay sensor kinase activity"/>
    <property type="evidence" value="ECO:0007669"/>
    <property type="project" value="InterPro"/>
</dbReference>
<dbReference type="Gene3D" id="3.30.565.10">
    <property type="entry name" value="Histidine kinase-like ATPase, C-terminal domain"/>
    <property type="match status" value="1"/>
</dbReference>
<dbReference type="InterPro" id="IPR004358">
    <property type="entry name" value="Sig_transdc_His_kin-like_C"/>
</dbReference>
<dbReference type="Gene3D" id="1.10.287.130">
    <property type="match status" value="1"/>
</dbReference>
<dbReference type="SMART" id="SM00388">
    <property type="entry name" value="HisKA"/>
    <property type="match status" value="1"/>
</dbReference>
<dbReference type="Proteomes" id="UP000219621">
    <property type="component" value="Unassembled WGS sequence"/>
</dbReference>
<protein>
    <recommendedName>
        <fullName evidence="2">histidine kinase</fullName>
        <ecNumber evidence="2">2.7.13.3</ecNumber>
    </recommendedName>
</protein>
<dbReference type="SMART" id="SM00387">
    <property type="entry name" value="HATPase_c"/>
    <property type="match status" value="1"/>
</dbReference>
<accession>A0A286G904</accession>
<dbReference type="EC" id="2.7.13.3" evidence="2"/>
<evidence type="ECO:0000256" key="2">
    <source>
        <dbReference type="ARBA" id="ARBA00012438"/>
    </source>
</evidence>
<dbReference type="EMBL" id="OCNJ01000002">
    <property type="protein sequence ID" value="SOD91975.1"/>
    <property type="molecule type" value="Genomic_DNA"/>
</dbReference>
<dbReference type="CDD" id="cd00075">
    <property type="entry name" value="HATPase"/>
    <property type="match status" value="1"/>
</dbReference>
<dbReference type="OrthoDB" id="8477070at2"/>
<evidence type="ECO:0000256" key="5">
    <source>
        <dbReference type="ARBA" id="ARBA00022777"/>
    </source>
</evidence>
<organism evidence="8 9">
    <name type="scientific">Caenispirillum bisanense</name>
    <dbReference type="NCBI Taxonomy" id="414052"/>
    <lineage>
        <taxon>Bacteria</taxon>
        <taxon>Pseudomonadati</taxon>
        <taxon>Pseudomonadota</taxon>
        <taxon>Alphaproteobacteria</taxon>
        <taxon>Rhodospirillales</taxon>
        <taxon>Novispirillaceae</taxon>
        <taxon>Caenispirillum</taxon>
    </lineage>
</organism>
<keyword evidence="9" id="KW-1185">Reference proteome</keyword>